<sequence length="110" mass="12899">MNNEVFLIYNSFLNSFCCGLASERRVQFISPMWNRHKIGNRVLICMIVDVLSFCTLISPRLNHNSLFLATVIHSVWGIDDQYQQQKMYPDSTLQQIVILNIYSLFCTMWT</sequence>
<evidence type="ECO:0000313" key="1">
    <source>
        <dbReference type="Proteomes" id="UP000095283"/>
    </source>
</evidence>
<dbReference type="AlphaFoldDB" id="A0A1I7WJB9"/>
<keyword evidence="1" id="KW-1185">Reference proteome</keyword>
<name>A0A1I7WJB9_HETBA</name>
<dbReference type="Proteomes" id="UP000095283">
    <property type="component" value="Unplaced"/>
</dbReference>
<proteinExistence type="predicted"/>
<dbReference type="WBParaSite" id="Hba_05114">
    <property type="protein sequence ID" value="Hba_05114"/>
    <property type="gene ID" value="Hba_05114"/>
</dbReference>
<evidence type="ECO:0000313" key="2">
    <source>
        <dbReference type="WBParaSite" id="Hba_05114"/>
    </source>
</evidence>
<protein>
    <submittedName>
        <fullName evidence="2">Uncharacterized protein</fullName>
    </submittedName>
</protein>
<accession>A0A1I7WJB9</accession>
<organism evidence="1 2">
    <name type="scientific">Heterorhabditis bacteriophora</name>
    <name type="common">Entomopathogenic nematode worm</name>
    <dbReference type="NCBI Taxonomy" id="37862"/>
    <lineage>
        <taxon>Eukaryota</taxon>
        <taxon>Metazoa</taxon>
        <taxon>Ecdysozoa</taxon>
        <taxon>Nematoda</taxon>
        <taxon>Chromadorea</taxon>
        <taxon>Rhabditida</taxon>
        <taxon>Rhabditina</taxon>
        <taxon>Rhabditomorpha</taxon>
        <taxon>Strongyloidea</taxon>
        <taxon>Heterorhabditidae</taxon>
        <taxon>Heterorhabditis</taxon>
    </lineage>
</organism>
<reference evidence="2" key="1">
    <citation type="submission" date="2016-11" db="UniProtKB">
        <authorList>
            <consortium name="WormBaseParasite"/>
        </authorList>
    </citation>
    <scope>IDENTIFICATION</scope>
</reference>